<feature type="compositionally biased region" description="Polar residues" evidence="1">
    <location>
        <begin position="470"/>
        <end position="507"/>
    </location>
</feature>
<feature type="non-terminal residue" evidence="2">
    <location>
        <position position="1"/>
    </location>
</feature>
<evidence type="ECO:0000313" key="3">
    <source>
        <dbReference type="Proteomes" id="UP000051952"/>
    </source>
</evidence>
<sequence>ATVAKRYTESTPTSSTVPSTLSALGSSDVFPCPVVYSLDFSNQVLVADLNSGAVRLLDEYPCRPSCIFTDGSIVAVGDGRGRVHAYRGSALAVNLWTQSAAAAPTTPIAPSTTHGVLWNSAVSLHPVTLIESVHHAYIIAATSNYNIFVLDASTGVMLSSLIAESCPLRYVLSHQGPITAGGATEVTLHFDSGVVSTFRCAQPSGGETWSLTSAYRRPASQRCGAQIWSAKHQQLIDLCGTSEGQVQLYAQHHRGQHNGMISQVDVNDAVIAVHVLPRPEDPHAITVVCTSNGSLWQWTMAELDLTAEDDAQQEPQAADFLPAASAVDAEQDRIDELVDEVRGARRMDDDEQQHDVVIEMEVDDAATYAQGEEVLIDDDEAISIAATQNSAVPSSVALTAATHDTTREEMLRQRYRPNHNVRFAQTIGQSENHVGEEEGLTTTSVVERREVHTEVTSHHGGATNHHEQQQRTPSSNPRAVSNSTAHQQVATKETSSLTTASQQQHSAVSIPGLKQGRRWDPRRIEAALTRQTDDASDSRAAFSVPVDQSTAAVEAEDARLAQQEFDYEQYAAAHPLETNALRHMNPIKGVVYHKSEVLFSSLSPRGEKQATTITETNKSQRGDTAHIAERALFSSPSPVVPPVPSATDLGAGKFVGDDLVDATFLKFAQRRDAQQRKRQQAIGAGPNIRDHLVHDLLVAPPNCAPAAIFFTEFKVPLSDPPLLTMPMPLPPSAVSAW</sequence>
<dbReference type="Proteomes" id="UP000051952">
    <property type="component" value="Unassembled WGS sequence"/>
</dbReference>
<dbReference type="AlphaFoldDB" id="A0A0S4IJW3"/>
<dbReference type="EMBL" id="CYKH01000219">
    <property type="protein sequence ID" value="CUE96497.1"/>
    <property type="molecule type" value="Genomic_DNA"/>
</dbReference>
<organism evidence="2 3">
    <name type="scientific">Bodo saltans</name>
    <name type="common">Flagellated protozoan</name>
    <dbReference type="NCBI Taxonomy" id="75058"/>
    <lineage>
        <taxon>Eukaryota</taxon>
        <taxon>Discoba</taxon>
        <taxon>Euglenozoa</taxon>
        <taxon>Kinetoplastea</taxon>
        <taxon>Metakinetoplastina</taxon>
        <taxon>Eubodonida</taxon>
        <taxon>Bodonidae</taxon>
        <taxon>Bodo</taxon>
    </lineage>
</organism>
<dbReference type="OrthoDB" id="272253at2759"/>
<evidence type="ECO:0000256" key="1">
    <source>
        <dbReference type="SAM" id="MobiDB-lite"/>
    </source>
</evidence>
<dbReference type="VEuPathDB" id="TriTrypDB:BSAL_57760"/>
<feature type="region of interest" description="Disordered" evidence="1">
    <location>
        <begin position="427"/>
        <end position="520"/>
    </location>
</feature>
<keyword evidence="3" id="KW-1185">Reference proteome</keyword>
<dbReference type="SUPFAM" id="SSF50998">
    <property type="entry name" value="Quinoprotein alcohol dehydrogenase-like"/>
    <property type="match status" value="1"/>
</dbReference>
<gene>
    <name evidence="2" type="ORF">BSAL_57760</name>
</gene>
<feature type="compositionally biased region" description="Basic and acidic residues" evidence="1">
    <location>
        <begin position="446"/>
        <end position="457"/>
    </location>
</feature>
<reference evidence="3" key="1">
    <citation type="submission" date="2015-09" db="EMBL/GenBank/DDBJ databases">
        <authorList>
            <consortium name="Pathogen Informatics"/>
        </authorList>
    </citation>
    <scope>NUCLEOTIDE SEQUENCE [LARGE SCALE GENOMIC DNA]</scope>
    <source>
        <strain evidence="3">Lake Konstanz</strain>
    </source>
</reference>
<accession>A0A0S4IJW3</accession>
<protein>
    <recommendedName>
        <fullName evidence="4">WD40 repeat-containing protein</fullName>
    </recommendedName>
</protein>
<name>A0A0S4IJW3_BODSA</name>
<dbReference type="OMA" id="RREVHTE"/>
<proteinExistence type="predicted"/>
<dbReference type="InterPro" id="IPR011047">
    <property type="entry name" value="Quinoprotein_ADH-like_sf"/>
</dbReference>
<evidence type="ECO:0008006" key="4">
    <source>
        <dbReference type="Google" id="ProtNLM"/>
    </source>
</evidence>
<evidence type="ECO:0000313" key="2">
    <source>
        <dbReference type="EMBL" id="CUE96497.1"/>
    </source>
</evidence>